<dbReference type="FunFam" id="3.40.50.1000:FF:000079">
    <property type="entry name" value="Enolase-phosphatase E1"/>
    <property type="match status" value="1"/>
</dbReference>
<comment type="cofactor">
    <cofactor evidence="4">
        <name>Mg(2+)</name>
        <dbReference type="ChEBI" id="CHEBI:18420"/>
    </cofactor>
    <text evidence="4">Binds 1 Mg(2+) ion per subunit.</text>
</comment>
<evidence type="ECO:0000313" key="6">
    <source>
        <dbReference type="Proteomes" id="UP000315995"/>
    </source>
</evidence>
<comment type="catalytic activity">
    <reaction evidence="4">
        <text>5-methylsulfanyl-2,3-dioxopentyl phosphate + H2O = 1,2-dihydroxy-5-(methylsulfanyl)pent-1-en-3-one + phosphate</text>
        <dbReference type="Rhea" id="RHEA:21700"/>
        <dbReference type="ChEBI" id="CHEBI:15377"/>
        <dbReference type="ChEBI" id="CHEBI:43474"/>
        <dbReference type="ChEBI" id="CHEBI:49252"/>
        <dbReference type="ChEBI" id="CHEBI:58828"/>
        <dbReference type="EC" id="3.1.3.77"/>
    </reaction>
</comment>
<keyword evidence="4" id="KW-0460">Magnesium</keyword>
<gene>
    <name evidence="4 5" type="primary">mtnC</name>
    <name evidence="5" type="ORF">FIV42_21085</name>
</gene>
<dbReference type="GO" id="GO:0043715">
    <property type="term" value="F:2,3-diketo-5-methylthiopentyl-1-phosphate enolase activity"/>
    <property type="evidence" value="ECO:0007669"/>
    <property type="project" value="UniProtKB-UniRule"/>
</dbReference>
<accession>A0A5B8YAL8</accession>
<dbReference type="InterPro" id="IPR023214">
    <property type="entry name" value="HAD_sf"/>
</dbReference>
<protein>
    <recommendedName>
        <fullName evidence="4">Enolase-phosphatase E1</fullName>
        <ecNumber evidence="4">3.1.3.77</ecNumber>
    </recommendedName>
    <alternativeName>
        <fullName evidence="4">2,3-diketo-5-methylthio-1-phosphopentane phosphatase</fullName>
    </alternativeName>
</protein>
<dbReference type="SUPFAM" id="SSF56784">
    <property type="entry name" value="HAD-like"/>
    <property type="match status" value="1"/>
</dbReference>
<dbReference type="SFLD" id="SFLDG01129">
    <property type="entry name" value="C1.5:_HAD__Beta-PGM__Phosphata"/>
    <property type="match status" value="1"/>
</dbReference>
<dbReference type="EC" id="3.1.3.77" evidence="4"/>
<dbReference type="SFLD" id="SFLDS00003">
    <property type="entry name" value="Haloacid_Dehalogenase"/>
    <property type="match status" value="1"/>
</dbReference>
<dbReference type="GO" id="GO:0043716">
    <property type="term" value="F:2-hydroxy-3-keto-5-methylthiopentenyl-1-phosphate phosphatase activity"/>
    <property type="evidence" value="ECO:0007669"/>
    <property type="project" value="UniProtKB-UniRule"/>
</dbReference>
<evidence type="ECO:0000256" key="3">
    <source>
        <dbReference type="ARBA" id="ARBA00023167"/>
    </source>
</evidence>
<dbReference type="HAMAP" id="MF_01681">
    <property type="entry name" value="Salvage_MtnC"/>
    <property type="match status" value="1"/>
</dbReference>
<dbReference type="SFLD" id="SFLDG01133">
    <property type="entry name" value="C1.5.4:_Enolase-phosphatase_Li"/>
    <property type="match status" value="1"/>
</dbReference>
<dbReference type="RefSeq" id="WP_141199607.1">
    <property type="nucleotide sequence ID" value="NZ_CP041186.1"/>
</dbReference>
<comment type="pathway">
    <text evidence="4">Amino-acid biosynthesis; L-methionine biosynthesis via salvage pathway; L-methionine from S-methyl-5-thio-alpha-D-ribose 1-phosphate: step 4/6.</text>
</comment>
<dbReference type="GO" id="GO:0019509">
    <property type="term" value="P:L-methionine salvage from methylthioadenosine"/>
    <property type="evidence" value="ECO:0007669"/>
    <property type="project" value="UniProtKB-UniRule"/>
</dbReference>
<evidence type="ECO:0000256" key="2">
    <source>
        <dbReference type="ARBA" id="ARBA00022801"/>
    </source>
</evidence>
<evidence type="ECO:0000256" key="1">
    <source>
        <dbReference type="ARBA" id="ARBA00022605"/>
    </source>
</evidence>
<dbReference type="EMBL" id="CP041186">
    <property type="protein sequence ID" value="QDG53146.1"/>
    <property type="molecule type" value="Genomic_DNA"/>
</dbReference>
<evidence type="ECO:0000313" key="5">
    <source>
        <dbReference type="EMBL" id="QDG53146.1"/>
    </source>
</evidence>
<dbReference type="NCBIfam" id="TIGR01549">
    <property type="entry name" value="HAD-SF-IA-v1"/>
    <property type="match status" value="1"/>
</dbReference>
<organism evidence="5 6">
    <name type="scientific">Persicimonas caeni</name>
    <dbReference type="NCBI Taxonomy" id="2292766"/>
    <lineage>
        <taxon>Bacteria</taxon>
        <taxon>Deltaproteobacteria</taxon>
        <taxon>Bradymonadales</taxon>
        <taxon>Bradymonadaceae</taxon>
        <taxon>Persicimonas</taxon>
    </lineage>
</organism>
<dbReference type="GO" id="GO:0043874">
    <property type="term" value="F:acireductone synthase activity"/>
    <property type="evidence" value="ECO:0007669"/>
    <property type="project" value="UniProtKB-EC"/>
</dbReference>
<keyword evidence="4" id="KW-0479">Metal-binding</keyword>
<dbReference type="InterPro" id="IPR006439">
    <property type="entry name" value="HAD-SF_hydro_IA"/>
</dbReference>
<dbReference type="Gene3D" id="1.10.720.60">
    <property type="match status" value="1"/>
</dbReference>
<comment type="pathway">
    <text evidence="4">Amino-acid biosynthesis; L-methionine biosynthesis via salvage pathway; L-methionine from S-methyl-5-thio-alpha-D-ribose 1-phosphate: step 3/6.</text>
</comment>
<keyword evidence="1 4" id="KW-0028">Amino-acid biosynthesis</keyword>
<comment type="subunit">
    <text evidence="4">Monomer.</text>
</comment>
<dbReference type="UniPathway" id="UPA00904">
    <property type="reaction ID" value="UER00876"/>
</dbReference>
<dbReference type="Gene3D" id="3.40.50.1000">
    <property type="entry name" value="HAD superfamily/HAD-like"/>
    <property type="match status" value="1"/>
</dbReference>
<dbReference type="CDD" id="cd01629">
    <property type="entry name" value="HAD_EP"/>
    <property type="match status" value="1"/>
</dbReference>
<accession>A0A4Y6PXU7</accession>
<dbReference type="NCBIfam" id="TIGR01691">
    <property type="entry name" value="enolase-ppase"/>
    <property type="match status" value="1"/>
</dbReference>
<keyword evidence="6" id="KW-1185">Reference proteome</keyword>
<dbReference type="Proteomes" id="UP000315995">
    <property type="component" value="Chromosome"/>
</dbReference>
<dbReference type="SFLD" id="SFLDF00044">
    <property type="entry name" value="enolase-phosphatase"/>
    <property type="match status" value="1"/>
</dbReference>
<dbReference type="AlphaFoldDB" id="A0A4Y6PXU7"/>
<dbReference type="OrthoDB" id="9797416at2"/>
<dbReference type="PANTHER" id="PTHR20371">
    <property type="entry name" value="ENOLASE-PHOSPHATASE E1"/>
    <property type="match status" value="1"/>
</dbReference>
<dbReference type="InterPro" id="IPR036412">
    <property type="entry name" value="HAD-like_sf"/>
</dbReference>
<dbReference type="GO" id="GO:0000287">
    <property type="term" value="F:magnesium ion binding"/>
    <property type="evidence" value="ECO:0007669"/>
    <property type="project" value="UniProtKB-UniRule"/>
</dbReference>
<dbReference type="PANTHER" id="PTHR20371:SF1">
    <property type="entry name" value="ENOLASE-PHOSPHATASE E1"/>
    <property type="match status" value="1"/>
</dbReference>
<reference evidence="5 6" key="1">
    <citation type="submission" date="2019-06" db="EMBL/GenBank/DDBJ databases">
        <title>Persicimonas caeni gen. nov., sp. nov., a predatory bacterium isolated from solar saltern.</title>
        <authorList>
            <person name="Wang S."/>
        </authorList>
    </citation>
    <scope>NUCLEOTIDE SEQUENCE [LARGE SCALE GENOMIC DNA]</scope>
    <source>
        <strain evidence="5 6">YN101</strain>
    </source>
</reference>
<dbReference type="Pfam" id="PF00702">
    <property type="entry name" value="Hydrolase"/>
    <property type="match status" value="1"/>
</dbReference>
<keyword evidence="2 4" id="KW-0378">Hydrolase</keyword>
<dbReference type="InterPro" id="IPR023943">
    <property type="entry name" value="Enolase-ppase_E1"/>
</dbReference>
<comment type="function">
    <text evidence="4">Bifunctional enzyme that catalyzes the enolization of 2,3-diketo-5-methylthiopentyl-1-phosphate (DK-MTP-1-P) into the intermediate 2-hydroxy-3-keto-5-methylthiopentenyl-1-phosphate (HK-MTPenyl-1-P), which is then dephosphorylated to form the acireductone 1,2-dihydroxy-3-keto-5-methylthiopentene (DHK-MTPene).</text>
</comment>
<comment type="similarity">
    <text evidence="4">Belongs to the HAD-like hydrolase superfamily. MasA/MtnC family.</text>
</comment>
<evidence type="ECO:0000256" key="4">
    <source>
        <dbReference type="HAMAP-Rule" id="MF_01681"/>
    </source>
</evidence>
<keyword evidence="3 4" id="KW-0486">Methionine biosynthesis</keyword>
<sequence>MSELTDYKAVLLDIEGTTTPVHFVYEVLFPYAQRELQNYLEQHWSDPNVQEDLQTLIEHFAQEPRDDKGRPTGEGEDQSNVEAFKSEVIERINWAIDNDKKHSGLKSLQGRIWRSGYQNGELKAPLFDDVPAALRTWNERGAPVYIYSSGSVEAQKLLFEYTEEGDLRDQLSGYFDTHTGNKKEADSYRTISQEIGEQPGDVLFVTDNLQEAEAANEAGMKVAVSKRPGNAELSENPFPVIESFEALV</sequence>
<proteinExistence type="inferred from homology"/>
<name>A0A4Y6PXU7_PERCE</name>